<dbReference type="AlphaFoldDB" id="A0A8J6KFQ6"/>
<sequence>MTFSSGHLRWNKFTNLFYFPNWHKRVNFLFSPTPFALCLRETLYYKFLPFFSFTHDVFYLFMESTYLAYERFIVSVISF</sequence>
<dbReference type="EMBL" id="WNTK01000001">
    <property type="protein sequence ID" value="KAG9492198.1"/>
    <property type="molecule type" value="Genomic_DNA"/>
</dbReference>
<comment type="caution">
    <text evidence="1">The sequence shown here is derived from an EMBL/GenBank/DDBJ whole genome shotgun (WGS) entry which is preliminary data.</text>
</comment>
<dbReference type="Proteomes" id="UP000770717">
    <property type="component" value="Unassembled WGS sequence"/>
</dbReference>
<evidence type="ECO:0000313" key="2">
    <source>
        <dbReference type="Proteomes" id="UP000770717"/>
    </source>
</evidence>
<protein>
    <submittedName>
        <fullName evidence="1">Uncharacterized protein</fullName>
    </submittedName>
</protein>
<keyword evidence="2" id="KW-1185">Reference proteome</keyword>
<name>A0A8J6KFQ6_ELECQ</name>
<proteinExistence type="predicted"/>
<evidence type="ECO:0000313" key="1">
    <source>
        <dbReference type="EMBL" id="KAG9492198.1"/>
    </source>
</evidence>
<accession>A0A8J6KFQ6</accession>
<organism evidence="1 2">
    <name type="scientific">Eleutherodactylus coqui</name>
    <name type="common">Puerto Rican coqui</name>
    <dbReference type="NCBI Taxonomy" id="57060"/>
    <lineage>
        <taxon>Eukaryota</taxon>
        <taxon>Metazoa</taxon>
        <taxon>Chordata</taxon>
        <taxon>Craniata</taxon>
        <taxon>Vertebrata</taxon>
        <taxon>Euteleostomi</taxon>
        <taxon>Amphibia</taxon>
        <taxon>Batrachia</taxon>
        <taxon>Anura</taxon>
        <taxon>Neobatrachia</taxon>
        <taxon>Hyloidea</taxon>
        <taxon>Eleutherodactylidae</taxon>
        <taxon>Eleutherodactylinae</taxon>
        <taxon>Eleutherodactylus</taxon>
        <taxon>Eleutherodactylus</taxon>
    </lineage>
</organism>
<reference evidence="1" key="1">
    <citation type="thesis" date="2020" institute="ProQuest LLC" country="789 East Eisenhower Parkway, Ann Arbor, MI, USA">
        <title>Comparative Genomics and Chromosome Evolution.</title>
        <authorList>
            <person name="Mudd A.B."/>
        </authorList>
    </citation>
    <scope>NUCLEOTIDE SEQUENCE</scope>
    <source>
        <strain evidence="1">HN-11 Male</strain>
        <tissue evidence="1">Kidney and liver</tissue>
    </source>
</reference>
<gene>
    <name evidence="1" type="ORF">GDO78_000615</name>
</gene>